<gene>
    <name evidence="3" type="ORF">HJC23_009589</name>
</gene>
<sequence>MSDFRCQAATLPSEDAADEPRSDTDAPSASGDNAQFGLSDAEFENLLANALNQSPMYKEYPTVFQAAPKIMTEWRQRYRGNPALWKRLFHKDRVIKEFVEAAPIIDAVKRLVDATELGNGEQFTIFDLACGRGYLSMMLSHLLPPEKVKKLVLVDKQWPMHNMTPKPHHMSWTHIYGSQKEVEDQSIPCYFDTWPIKLHTSKMDLKSSQQIRNMEDYHLRDKGPIILVAVHLCGTLSLKAVQLFNNNPEIRFFCLKPCCLPGMVHAKRHEIFHLGNHSFDSKLVCMAGKWKKNVWIGPPRTTTKAYFERWANNLFLGIDSTDATKIQKSIMVQNNGGYQNEFLFAERLPETIPVWDALRSYESGEHNLE</sequence>
<dbReference type="EMBL" id="JABMIG020000132">
    <property type="protein sequence ID" value="KAL3790152.1"/>
    <property type="molecule type" value="Genomic_DNA"/>
</dbReference>
<evidence type="ECO:0000313" key="3">
    <source>
        <dbReference type="EMBL" id="KAL3790152.1"/>
    </source>
</evidence>
<dbReference type="SUPFAM" id="SSF53335">
    <property type="entry name" value="S-adenosyl-L-methionine-dependent methyltransferases"/>
    <property type="match status" value="1"/>
</dbReference>
<name>A0ABD3PQG2_9STRA</name>
<evidence type="ECO:0000256" key="1">
    <source>
        <dbReference type="SAM" id="MobiDB-lite"/>
    </source>
</evidence>
<dbReference type="AlphaFoldDB" id="A0ABD3PQG2"/>
<reference evidence="3 4" key="1">
    <citation type="journal article" date="2020" name="G3 (Bethesda)">
        <title>Improved Reference Genome for Cyclotella cryptica CCMP332, a Model for Cell Wall Morphogenesis, Salinity Adaptation, and Lipid Production in Diatoms (Bacillariophyta).</title>
        <authorList>
            <person name="Roberts W.R."/>
            <person name="Downey K.M."/>
            <person name="Ruck E.C."/>
            <person name="Traller J.C."/>
            <person name="Alverson A.J."/>
        </authorList>
    </citation>
    <scope>NUCLEOTIDE SEQUENCE [LARGE SCALE GENOMIC DNA]</scope>
    <source>
        <strain evidence="3 4">CCMP332</strain>
    </source>
</reference>
<evidence type="ECO:0000259" key="2">
    <source>
        <dbReference type="Pfam" id="PF13679"/>
    </source>
</evidence>
<organism evidence="3 4">
    <name type="scientific">Cyclotella cryptica</name>
    <dbReference type="NCBI Taxonomy" id="29204"/>
    <lineage>
        <taxon>Eukaryota</taxon>
        <taxon>Sar</taxon>
        <taxon>Stramenopiles</taxon>
        <taxon>Ochrophyta</taxon>
        <taxon>Bacillariophyta</taxon>
        <taxon>Coscinodiscophyceae</taxon>
        <taxon>Thalassiosirophycidae</taxon>
        <taxon>Stephanodiscales</taxon>
        <taxon>Stephanodiscaceae</taxon>
        <taxon>Cyclotella</taxon>
    </lineage>
</organism>
<proteinExistence type="predicted"/>
<dbReference type="Proteomes" id="UP001516023">
    <property type="component" value="Unassembled WGS sequence"/>
</dbReference>
<evidence type="ECO:0000313" key="4">
    <source>
        <dbReference type="Proteomes" id="UP001516023"/>
    </source>
</evidence>
<protein>
    <recommendedName>
        <fullName evidence="2">Methyltransferase domain-containing protein</fullName>
    </recommendedName>
</protein>
<comment type="caution">
    <text evidence="3">The sequence shown here is derived from an EMBL/GenBank/DDBJ whole genome shotgun (WGS) entry which is preliminary data.</text>
</comment>
<dbReference type="InterPro" id="IPR025714">
    <property type="entry name" value="Methyltranfer_dom"/>
</dbReference>
<keyword evidence="4" id="KW-1185">Reference proteome</keyword>
<dbReference type="InterPro" id="IPR029063">
    <property type="entry name" value="SAM-dependent_MTases_sf"/>
</dbReference>
<feature type="domain" description="Methyltransferase" evidence="2">
    <location>
        <begin position="106"/>
        <end position="260"/>
    </location>
</feature>
<feature type="region of interest" description="Disordered" evidence="1">
    <location>
        <begin position="1"/>
        <end position="34"/>
    </location>
</feature>
<accession>A0ABD3PQG2</accession>
<dbReference type="Pfam" id="PF13679">
    <property type="entry name" value="Methyltransf_32"/>
    <property type="match status" value="1"/>
</dbReference>